<keyword evidence="9" id="KW-0807">Transducer</keyword>
<name>A0A8S4DR83_PLUXY</name>
<dbReference type="InterPro" id="IPR010596">
    <property type="entry name" value="Methuselah_N_dom"/>
</dbReference>
<keyword evidence="4 11" id="KW-0732">Signal</keyword>
<organism evidence="13 14">
    <name type="scientific">Plutella xylostella</name>
    <name type="common">Diamondback moth</name>
    <name type="synonym">Plutella maculipennis</name>
    <dbReference type="NCBI Taxonomy" id="51655"/>
    <lineage>
        <taxon>Eukaryota</taxon>
        <taxon>Metazoa</taxon>
        <taxon>Ecdysozoa</taxon>
        <taxon>Arthropoda</taxon>
        <taxon>Hexapoda</taxon>
        <taxon>Insecta</taxon>
        <taxon>Pterygota</taxon>
        <taxon>Neoptera</taxon>
        <taxon>Endopterygota</taxon>
        <taxon>Lepidoptera</taxon>
        <taxon>Glossata</taxon>
        <taxon>Ditrysia</taxon>
        <taxon>Yponomeutoidea</taxon>
        <taxon>Plutellidae</taxon>
        <taxon>Plutella</taxon>
    </lineage>
</organism>
<dbReference type="InterPro" id="IPR017981">
    <property type="entry name" value="GPCR_2-like_7TM"/>
</dbReference>
<evidence type="ECO:0000256" key="8">
    <source>
        <dbReference type="ARBA" id="ARBA00023170"/>
    </source>
</evidence>
<evidence type="ECO:0000259" key="12">
    <source>
        <dbReference type="PROSITE" id="PS50261"/>
    </source>
</evidence>
<feature type="signal peptide" evidence="11">
    <location>
        <begin position="1"/>
        <end position="19"/>
    </location>
</feature>
<evidence type="ECO:0000256" key="4">
    <source>
        <dbReference type="ARBA" id="ARBA00022729"/>
    </source>
</evidence>
<feature type="chain" id="PRO_5035824557" evidence="11">
    <location>
        <begin position="20"/>
        <end position="521"/>
    </location>
</feature>
<dbReference type="InterPro" id="IPR036272">
    <property type="entry name" value="Methuselah_N_sf"/>
</dbReference>
<keyword evidence="6" id="KW-0297">G-protein coupled receptor</keyword>
<comment type="subcellular location">
    <subcellularLocation>
        <location evidence="1">Endomembrane system</location>
        <topology evidence="1">Multi-pass membrane protein</topology>
    </subcellularLocation>
</comment>
<dbReference type="GO" id="GO:0005886">
    <property type="term" value="C:plasma membrane"/>
    <property type="evidence" value="ECO:0007669"/>
    <property type="project" value="TreeGrafter"/>
</dbReference>
<dbReference type="Gene3D" id="1.20.1070.10">
    <property type="entry name" value="Rhodopsin 7-helix transmembrane proteins"/>
    <property type="match status" value="1"/>
</dbReference>
<feature type="transmembrane region" description="Helical" evidence="10">
    <location>
        <begin position="454"/>
        <end position="475"/>
    </location>
</feature>
<reference evidence="13" key="1">
    <citation type="submission" date="2020-11" db="EMBL/GenBank/DDBJ databases">
        <authorList>
            <person name="Whiteford S."/>
        </authorList>
    </citation>
    <scope>NUCLEOTIDE SEQUENCE</scope>
</reference>
<evidence type="ECO:0000256" key="7">
    <source>
        <dbReference type="ARBA" id="ARBA00023136"/>
    </source>
</evidence>
<dbReference type="GO" id="GO:0008528">
    <property type="term" value="F:G protein-coupled peptide receptor activity"/>
    <property type="evidence" value="ECO:0007669"/>
    <property type="project" value="TreeGrafter"/>
</dbReference>
<accession>A0A8S4DR83</accession>
<gene>
    <name evidence="13" type="ORF">PLXY2_LOCUS2828</name>
</gene>
<evidence type="ECO:0000256" key="6">
    <source>
        <dbReference type="ARBA" id="ARBA00023040"/>
    </source>
</evidence>
<comment type="caution">
    <text evidence="13">The sequence shown here is derived from an EMBL/GenBank/DDBJ whole genome shotgun (WGS) entry which is preliminary data.</text>
</comment>
<feature type="transmembrane region" description="Helical" evidence="10">
    <location>
        <begin position="425"/>
        <end position="448"/>
    </location>
</feature>
<dbReference type="InterPro" id="IPR051384">
    <property type="entry name" value="Mth_GPCR"/>
</dbReference>
<evidence type="ECO:0000256" key="9">
    <source>
        <dbReference type="ARBA" id="ARBA00023224"/>
    </source>
</evidence>
<keyword evidence="8" id="KW-0675">Receptor</keyword>
<keyword evidence="5 10" id="KW-1133">Transmembrane helix</keyword>
<dbReference type="EMBL" id="CAJHNJ030000007">
    <property type="protein sequence ID" value="CAG9102971.1"/>
    <property type="molecule type" value="Genomic_DNA"/>
</dbReference>
<dbReference type="GO" id="GO:0012505">
    <property type="term" value="C:endomembrane system"/>
    <property type="evidence" value="ECO:0007669"/>
    <property type="project" value="UniProtKB-SubCell"/>
</dbReference>
<dbReference type="PROSITE" id="PS50261">
    <property type="entry name" value="G_PROTEIN_RECEP_F2_4"/>
    <property type="match status" value="1"/>
</dbReference>
<dbReference type="Gene3D" id="2.170.180.11">
    <property type="entry name" value="Methuselah ectodomain, domain 2"/>
    <property type="match status" value="1"/>
</dbReference>
<dbReference type="InterPro" id="IPR023311">
    <property type="entry name" value="Methusela_ecto_dom_2"/>
</dbReference>
<feature type="transmembrane region" description="Helical" evidence="10">
    <location>
        <begin position="324"/>
        <end position="345"/>
    </location>
</feature>
<dbReference type="GO" id="GO:0007166">
    <property type="term" value="P:cell surface receptor signaling pathway"/>
    <property type="evidence" value="ECO:0007669"/>
    <property type="project" value="InterPro"/>
</dbReference>
<keyword evidence="14" id="KW-1185">Reference proteome</keyword>
<dbReference type="CDD" id="cd15039">
    <property type="entry name" value="7tmB3_Methuselah-like"/>
    <property type="match status" value="1"/>
</dbReference>
<dbReference type="Pfam" id="PF06652">
    <property type="entry name" value="Methuselah_N"/>
    <property type="match status" value="1"/>
</dbReference>
<evidence type="ECO:0000313" key="13">
    <source>
        <dbReference type="EMBL" id="CAG9102971.1"/>
    </source>
</evidence>
<keyword evidence="3 10" id="KW-0812">Transmembrane</keyword>
<evidence type="ECO:0000256" key="1">
    <source>
        <dbReference type="ARBA" id="ARBA00004127"/>
    </source>
</evidence>
<comment type="similarity">
    <text evidence="2">Belongs to the G-protein coupled receptor 2 family. Mth subfamily.</text>
</comment>
<evidence type="ECO:0000256" key="5">
    <source>
        <dbReference type="ARBA" id="ARBA00022989"/>
    </source>
</evidence>
<sequence length="521" mass="59443">MYIKLTLFLAVTSIAKCWTLSVSDGKVLCDRDTSVDISQGVKVDNGILYKGVKYGKGEYYFDSETQTHRGCICKKKTCVQKCCPFGFGYNPGLKNCTPYTEVFDPPIWDDYHVLEGVHALQTFHLLFDVIECMKFNRSDMIRLRVSKLTDNFHIRKDGKLHIESPEDVPPWTLRTPDKYCVDTFVLEEEDGVSSRLDALVCFSTDAEDPHNYLLSAACMLISCVFILATLAVYAWLPELRNLYGKVLMAYLSCLLLAFLLLGSMQVLVYVDNINTNMCLVLTFFIYFSMLSAFFWLNVMCFDIYWTFSGKRGLSLEKLSNRGRFLAYSTYAFGVPSVLTALLIGLEFSGMPVHPLMPALRHHGCFIHGNRKLLYLYGPILLLSLANIAFFTLTTIRIAGINRQTSVLQNKESATHDHQRKDKQRLLLYVKLFSVMGVSWILEVFSALYPEAQLFWQFTDSYNALIGVSIFVVFVCKRKIFRLIKKRYNHLRGVPMARNQSSMGTCSSRDDVRMTVSLNHAT</sequence>
<evidence type="ECO:0000256" key="2">
    <source>
        <dbReference type="ARBA" id="ARBA00008979"/>
    </source>
</evidence>
<dbReference type="AlphaFoldDB" id="A0A8S4DR83"/>
<feature type="transmembrane region" description="Helical" evidence="10">
    <location>
        <begin position="248"/>
        <end position="268"/>
    </location>
</feature>
<dbReference type="SUPFAM" id="SSF63877">
    <property type="entry name" value="Methuselah ectodomain"/>
    <property type="match status" value="1"/>
</dbReference>
<feature type="domain" description="G-protein coupled receptors family 2 profile 2" evidence="12">
    <location>
        <begin position="211"/>
        <end position="477"/>
    </location>
</feature>
<dbReference type="PANTHER" id="PTHR47154:SF2">
    <property type="entry name" value="G-PROTEIN COUPLED RECEPTOR MTH-RELATED"/>
    <property type="match status" value="1"/>
</dbReference>
<keyword evidence="7 10" id="KW-0472">Membrane</keyword>
<feature type="transmembrane region" description="Helical" evidence="10">
    <location>
        <begin position="280"/>
        <end position="304"/>
    </location>
</feature>
<evidence type="ECO:0000256" key="3">
    <source>
        <dbReference type="ARBA" id="ARBA00022692"/>
    </source>
</evidence>
<feature type="transmembrane region" description="Helical" evidence="10">
    <location>
        <begin position="212"/>
        <end position="236"/>
    </location>
</feature>
<feature type="transmembrane region" description="Helical" evidence="10">
    <location>
        <begin position="373"/>
        <end position="395"/>
    </location>
</feature>
<evidence type="ECO:0000313" key="14">
    <source>
        <dbReference type="Proteomes" id="UP000653454"/>
    </source>
</evidence>
<evidence type="ECO:0000256" key="11">
    <source>
        <dbReference type="SAM" id="SignalP"/>
    </source>
</evidence>
<proteinExistence type="inferred from homology"/>
<protein>
    <submittedName>
        <fullName evidence="13">(diamondback moth) hypothetical protein</fullName>
    </submittedName>
</protein>
<evidence type="ECO:0000256" key="10">
    <source>
        <dbReference type="SAM" id="Phobius"/>
    </source>
</evidence>
<dbReference type="PANTHER" id="PTHR47154">
    <property type="entry name" value="G-PROTEIN COUPLED RECEPTOR MTH-RELATED"/>
    <property type="match status" value="1"/>
</dbReference>
<dbReference type="Proteomes" id="UP000653454">
    <property type="component" value="Unassembled WGS sequence"/>
</dbReference>